<keyword evidence="8" id="KW-1185">Reference proteome</keyword>
<dbReference type="RefSeq" id="WP_269442812.1">
    <property type="nucleotide sequence ID" value="NZ_CP097463.1"/>
</dbReference>
<dbReference type="Pfam" id="PF17932">
    <property type="entry name" value="TetR_C_24"/>
    <property type="match status" value="1"/>
</dbReference>
<dbReference type="SUPFAM" id="SSF46689">
    <property type="entry name" value="Homeodomain-like"/>
    <property type="match status" value="1"/>
</dbReference>
<evidence type="ECO:0000256" key="5">
    <source>
        <dbReference type="PROSITE-ProRule" id="PRU00335"/>
    </source>
</evidence>
<evidence type="ECO:0000313" key="8">
    <source>
        <dbReference type="Proteomes" id="UP001164693"/>
    </source>
</evidence>
<reference evidence="7" key="1">
    <citation type="submission" date="2022-05" db="EMBL/GenBank/DDBJ databases">
        <title>Jatrophihabitans sp. SB3-54 whole genome sequence.</title>
        <authorList>
            <person name="Suh M.K."/>
            <person name="Eom M.K."/>
            <person name="Kim J.S."/>
            <person name="Kim H.S."/>
            <person name="Do H.E."/>
            <person name="Shin Y.K."/>
            <person name="Lee J.-S."/>
        </authorList>
    </citation>
    <scope>NUCLEOTIDE SEQUENCE</scope>
    <source>
        <strain evidence="7">SB3-54</strain>
    </source>
</reference>
<evidence type="ECO:0000256" key="3">
    <source>
        <dbReference type="ARBA" id="ARBA00023125"/>
    </source>
</evidence>
<dbReference type="EMBL" id="CP097463">
    <property type="protein sequence ID" value="WAX56280.1"/>
    <property type="molecule type" value="Genomic_DNA"/>
</dbReference>
<keyword evidence="3 5" id="KW-0238">DNA-binding</keyword>
<dbReference type="Gene3D" id="1.10.357.10">
    <property type="entry name" value="Tetracycline Repressor, domain 2"/>
    <property type="match status" value="1"/>
</dbReference>
<feature type="DNA-binding region" description="H-T-H motif" evidence="5">
    <location>
        <begin position="28"/>
        <end position="47"/>
    </location>
</feature>
<dbReference type="PANTHER" id="PTHR30055">
    <property type="entry name" value="HTH-TYPE TRANSCRIPTIONAL REGULATOR RUTR"/>
    <property type="match status" value="1"/>
</dbReference>
<dbReference type="Pfam" id="PF00440">
    <property type="entry name" value="TetR_N"/>
    <property type="match status" value="1"/>
</dbReference>
<dbReference type="Proteomes" id="UP001164693">
    <property type="component" value="Chromosome"/>
</dbReference>
<evidence type="ECO:0000259" key="6">
    <source>
        <dbReference type="PROSITE" id="PS50977"/>
    </source>
</evidence>
<dbReference type="PRINTS" id="PR00455">
    <property type="entry name" value="HTHTETR"/>
</dbReference>
<dbReference type="Gene3D" id="1.10.10.60">
    <property type="entry name" value="Homeodomain-like"/>
    <property type="match status" value="1"/>
</dbReference>
<keyword evidence="4" id="KW-0804">Transcription</keyword>
<protein>
    <submittedName>
        <fullName evidence="7">TetR/AcrR family transcriptional regulator</fullName>
    </submittedName>
</protein>
<evidence type="ECO:0000313" key="7">
    <source>
        <dbReference type="EMBL" id="WAX56280.1"/>
    </source>
</evidence>
<evidence type="ECO:0000256" key="1">
    <source>
        <dbReference type="ARBA" id="ARBA00022491"/>
    </source>
</evidence>
<dbReference type="InterPro" id="IPR036271">
    <property type="entry name" value="Tet_transcr_reg_TetR-rel_C_sf"/>
</dbReference>
<keyword evidence="2" id="KW-0805">Transcription regulation</keyword>
<proteinExistence type="predicted"/>
<dbReference type="PANTHER" id="PTHR30055:SF175">
    <property type="entry name" value="HTH-TYPE TRANSCRIPTIONAL REPRESSOR KSTR2"/>
    <property type="match status" value="1"/>
</dbReference>
<evidence type="ECO:0000256" key="4">
    <source>
        <dbReference type="ARBA" id="ARBA00023163"/>
    </source>
</evidence>
<accession>A0ABY7JX73</accession>
<dbReference type="InterPro" id="IPR009057">
    <property type="entry name" value="Homeodomain-like_sf"/>
</dbReference>
<dbReference type="InterPro" id="IPR050109">
    <property type="entry name" value="HTH-type_TetR-like_transc_reg"/>
</dbReference>
<gene>
    <name evidence="7" type="ORF">M6B22_17325</name>
</gene>
<feature type="domain" description="HTH tetR-type" evidence="6">
    <location>
        <begin position="5"/>
        <end position="65"/>
    </location>
</feature>
<keyword evidence="1" id="KW-0678">Repressor</keyword>
<dbReference type="SUPFAM" id="SSF48498">
    <property type="entry name" value="Tetracyclin repressor-like, C-terminal domain"/>
    <property type="match status" value="1"/>
</dbReference>
<organism evidence="7 8">
    <name type="scientific">Jatrophihabitans cynanchi</name>
    <dbReference type="NCBI Taxonomy" id="2944128"/>
    <lineage>
        <taxon>Bacteria</taxon>
        <taxon>Bacillati</taxon>
        <taxon>Actinomycetota</taxon>
        <taxon>Actinomycetes</taxon>
        <taxon>Jatrophihabitantales</taxon>
        <taxon>Jatrophihabitantaceae</taxon>
        <taxon>Jatrophihabitans</taxon>
    </lineage>
</organism>
<dbReference type="InterPro" id="IPR001647">
    <property type="entry name" value="HTH_TetR"/>
</dbReference>
<evidence type="ECO:0000256" key="2">
    <source>
        <dbReference type="ARBA" id="ARBA00023015"/>
    </source>
</evidence>
<name>A0ABY7JX73_9ACTN</name>
<dbReference type="PROSITE" id="PS50977">
    <property type="entry name" value="HTH_TETR_2"/>
    <property type="match status" value="1"/>
</dbReference>
<sequence>MVETQSRRAQILASAAELFARKGVGATTVREIADSVGVLSGSLYHHFESKDAIVDEVLGDYLDALRARYAEAVARGTNAADCVRQLVLASLEVAEQQPFATAIYQNELHYLREQPRFKQVQTAAAAVQKTWLAVIEAGVANGEFRSDIEPRVFYRLIRDALWLSVRWHRPNGDYPTTTLAEDVTSVFLDGYTARRKSAARSRTGSTPKRAVKR</sequence>
<dbReference type="InterPro" id="IPR041490">
    <property type="entry name" value="KstR2_TetR_C"/>
</dbReference>